<dbReference type="KEGG" id="mzi:HWN40_12920"/>
<feature type="transmembrane region" description="Helical" evidence="1">
    <location>
        <begin position="20"/>
        <end position="39"/>
    </location>
</feature>
<evidence type="ECO:0000256" key="1">
    <source>
        <dbReference type="SAM" id="Phobius"/>
    </source>
</evidence>
<dbReference type="AlphaFoldDB" id="A0A7D5EI45"/>
<protein>
    <submittedName>
        <fullName evidence="2">Carboxypeptidase regulatory-like domain-containing protein</fullName>
    </submittedName>
</protein>
<dbReference type="RefSeq" id="WP_176966115.1">
    <property type="nucleotide sequence ID" value="NZ_CP058215.1"/>
</dbReference>
<keyword evidence="2" id="KW-0378">Hydrolase</keyword>
<accession>A0A7D5EI45</accession>
<keyword evidence="1" id="KW-1133">Transmembrane helix</keyword>
<sequence length="148" mass="15875">MSDHSFLNDCSAATGLPIRMVVLTIIGMIGMYAILSAVLSTPLTPGSMYATVNSSSFSINDTNTDSPELLVRVIDQEDAAVGGANVIIWGPARKQVIGGITDVSGEFSFRLTNVTLPTGKSEGFIAVEVMQEGYLDYSDDFFVKVRKE</sequence>
<dbReference type="EMBL" id="CP058215">
    <property type="protein sequence ID" value="QLC51060.1"/>
    <property type="molecule type" value="Genomic_DNA"/>
</dbReference>
<keyword evidence="1" id="KW-0472">Membrane</keyword>
<dbReference type="Proteomes" id="UP000509594">
    <property type="component" value="Chromosome"/>
</dbReference>
<dbReference type="GeneID" id="55822593"/>
<evidence type="ECO:0000313" key="2">
    <source>
        <dbReference type="EMBL" id="QLC51060.1"/>
    </source>
</evidence>
<dbReference type="OrthoDB" id="136107at2157"/>
<evidence type="ECO:0000313" key="3">
    <source>
        <dbReference type="Proteomes" id="UP000509594"/>
    </source>
</evidence>
<dbReference type="SUPFAM" id="SSF49464">
    <property type="entry name" value="Carboxypeptidase regulatory domain-like"/>
    <property type="match status" value="1"/>
</dbReference>
<reference evidence="2 3" key="1">
    <citation type="submission" date="2020-06" db="EMBL/GenBank/DDBJ databases">
        <title>Methanolobus halotolerans sp. nov., isolated from a saline lake Tus in Siberia.</title>
        <authorList>
            <person name="Shen Y."/>
            <person name="Chen S.-C."/>
            <person name="Lai M.-C."/>
            <person name="Huang H.-H."/>
            <person name="Chiu H.-H."/>
            <person name="Tang S.-L."/>
            <person name="Rogozin D.Y."/>
            <person name="Degermendzhy A.G."/>
        </authorList>
    </citation>
    <scope>NUCLEOTIDE SEQUENCE [LARGE SCALE GENOMIC DNA]</scope>
    <source>
        <strain evidence="2 3">DSM 21339</strain>
    </source>
</reference>
<keyword evidence="2" id="KW-0121">Carboxypeptidase</keyword>
<gene>
    <name evidence="2" type="ORF">HWN40_12920</name>
</gene>
<organism evidence="2 3">
    <name type="scientific">Methanolobus zinderi</name>
    <dbReference type="NCBI Taxonomy" id="536044"/>
    <lineage>
        <taxon>Archaea</taxon>
        <taxon>Methanobacteriati</taxon>
        <taxon>Methanobacteriota</taxon>
        <taxon>Stenosarchaea group</taxon>
        <taxon>Methanomicrobia</taxon>
        <taxon>Methanosarcinales</taxon>
        <taxon>Methanosarcinaceae</taxon>
        <taxon>Methanolobus</taxon>
    </lineage>
</organism>
<keyword evidence="1" id="KW-0812">Transmembrane</keyword>
<proteinExistence type="predicted"/>
<dbReference type="GO" id="GO:0004180">
    <property type="term" value="F:carboxypeptidase activity"/>
    <property type="evidence" value="ECO:0007669"/>
    <property type="project" value="UniProtKB-KW"/>
</dbReference>
<keyword evidence="3" id="KW-1185">Reference proteome</keyword>
<dbReference type="InterPro" id="IPR008969">
    <property type="entry name" value="CarboxyPept-like_regulatory"/>
</dbReference>
<keyword evidence="2" id="KW-0645">Protease</keyword>
<name>A0A7D5EI45_9EURY</name>